<evidence type="ECO:0000256" key="7">
    <source>
        <dbReference type="ARBA" id="ARBA00037281"/>
    </source>
</evidence>
<dbReference type="InterPro" id="IPR029044">
    <property type="entry name" value="Nucleotide-diphossugar_trans"/>
</dbReference>
<comment type="caution">
    <text evidence="13">The sequence shown here is derived from an EMBL/GenBank/DDBJ whole genome shotgun (WGS) entry which is preliminary data.</text>
</comment>
<reference evidence="13 14" key="1">
    <citation type="submission" date="2019-09" db="EMBL/GenBank/DDBJ databases">
        <title>Draft genome sequence of Bacillus sp. JC-7.</title>
        <authorList>
            <person name="Tanaka N."/>
            <person name="Shiwa Y."/>
            <person name="Fujita N."/>
            <person name="Tanasupawat S."/>
        </authorList>
    </citation>
    <scope>NUCLEOTIDE SEQUENCE [LARGE SCALE GENOMIC DNA]</scope>
    <source>
        <strain evidence="13 14">JC-7</strain>
    </source>
</reference>
<organism evidence="13 14">
    <name type="scientific">Weizmannia acidilactici</name>
    <dbReference type="NCBI Taxonomy" id="2607726"/>
    <lineage>
        <taxon>Bacteria</taxon>
        <taxon>Bacillati</taxon>
        <taxon>Bacillota</taxon>
        <taxon>Bacilli</taxon>
        <taxon>Bacillales</taxon>
        <taxon>Bacillaceae</taxon>
        <taxon>Heyndrickxia</taxon>
    </lineage>
</organism>
<feature type="transmembrane region" description="Helical" evidence="11">
    <location>
        <begin position="258"/>
        <end position="281"/>
    </location>
</feature>
<dbReference type="PANTHER" id="PTHR43646:SF2">
    <property type="entry name" value="GLYCOSYLTRANSFERASE 2-LIKE DOMAIN-CONTAINING PROTEIN"/>
    <property type="match status" value="1"/>
</dbReference>
<keyword evidence="2" id="KW-1003">Cell membrane</keyword>
<comment type="similarity">
    <text evidence="9">Belongs to the glycosyltransferase 2 family. CrtQ subfamily.</text>
</comment>
<evidence type="ECO:0000256" key="6">
    <source>
        <dbReference type="ARBA" id="ARBA00023136"/>
    </source>
</evidence>
<dbReference type="GO" id="GO:0005886">
    <property type="term" value="C:plasma membrane"/>
    <property type="evidence" value="ECO:0007669"/>
    <property type="project" value="UniProtKB-SubCell"/>
</dbReference>
<proteinExistence type="inferred from homology"/>
<keyword evidence="11" id="KW-0812">Transmembrane</keyword>
<dbReference type="Proteomes" id="UP000391919">
    <property type="component" value="Unassembled WGS sequence"/>
</dbReference>
<evidence type="ECO:0000256" key="8">
    <source>
        <dbReference type="ARBA" id="ARBA00037904"/>
    </source>
</evidence>
<dbReference type="PANTHER" id="PTHR43646">
    <property type="entry name" value="GLYCOSYLTRANSFERASE"/>
    <property type="match status" value="1"/>
</dbReference>
<keyword evidence="6 11" id="KW-0472">Membrane</keyword>
<evidence type="ECO:0000259" key="12">
    <source>
        <dbReference type="Pfam" id="PF00535"/>
    </source>
</evidence>
<dbReference type="RefSeq" id="WP_151705936.1">
    <property type="nucleotide sequence ID" value="NZ_BKZQ01000015.1"/>
</dbReference>
<evidence type="ECO:0000256" key="9">
    <source>
        <dbReference type="ARBA" id="ARBA00038120"/>
    </source>
</evidence>
<dbReference type="GO" id="GO:0016757">
    <property type="term" value="F:glycosyltransferase activity"/>
    <property type="evidence" value="ECO:0007669"/>
    <property type="project" value="UniProtKB-KW"/>
</dbReference>
<name>A0A5J4JHE3_9BACI</name>
<evidence type="ECO:0000256" key="10">
    <source>
        <dbReference type="ARBA" id="ARBA00040345"/>
    </source>
</evidence>
<keyword evidence="14" id="KW-1185">Reference proteome</keyword>
<keyword evidence="4 13" id="KW-0808">Transferase</keyword>
<evidence type="ECO:0000256" key="4">
    <source>
        <dbReference type="ARBA" id="ARBA00022679"/>
    </source>
</evidence>
<evidence type="ECO:0000313" key="14">
    <source>
        <dbReference type="Proteomes" id="UP000391919"/>
    </source>
</evidence>
<keyword evidence="3" id="KW-0328">Glycosyltransferase</keyword>
<dbReference type="InterPro" id="IPR001173">
    <property type="entry name" value="Glyco_trans_2-like"/>
</dbReference>
<dbReference type="EMBL" id="BKZQ01000015">
    <property type="protein sequence ID" value="GER70105.1"/>
    <property type="molecule type" value="Genomic_DNA"/>
</dbReference>
<feature type="transmembrane region" description="Helical" evidence="11">
    <location>
        <begin position="319"/>
        <end position="343"/>
    </location>
</feature>
<dbReference type="CDD" id="cd00761">
    <property type="entry name" value="Glyco_tranf_GTA_type"/>
    <property type="match status" value="1"/>
</dbReference>
<dbReference type="Pfam" id="PF00535">
    <property type="entry name" value="Glycos_transf_2"/>
    <property type="match status" value="1"/>
</dbReference>
<dbReference type="GO" id="GO:0016117">
    <property type="term" value="P:carotenoid biosynthetic process"/>
    <property type="evidence" value="ECO:0007669"/>
    <property type="project" value="UniProtKB-KW"/>
</dbReference>
<evidence type="ECO:0000256" key="5">
    <source>
        <dbReference type="ARBA" id="ARBA00022746"/>
    </source>
</evidence>
<keyword evidence="11" id="KW-1133">Transmembrane helix</keyword>
<comment type="function">
    <text evidence="7">Catalyzes the glycosylation of 4,4'-diaponeurosporenoate, i.e. the esterification of glucose at the C1'' position with the carboxyl group of 4,4'-diaponeurosporenic acid, to form glycosyl-4,4'-diaponeurosporenoate. This is a step in the biosynthesis of staphyloxanthin, an orange pigment present in most staphylococci strains.</text>
</comment>
<feature type="transmembrane region" description="Helical" evidence="11">
    <location>
        <begin position="287"/>
        <end position="307"/>
    </location>
</feature>
<keyword evidence="5" id="KW-0125">Carotenoid biosynthesis</keyword>
<evidence type="ECO:0000256" key="11">
    <source>
        <dbReference type="SAM" id="Phobius"/>
    </source>
</evidence>
<dbReference type="AlphaFoldDB" id="A0A5J4JHE3"/>
<gene>
    <name evidence="13" type="ORF">BpJC7_14080</name>
</gene>
<evidence type="ECO:0000256" key="3">
    <source>
        <dbReference type="ARBA" id="ARBA00022676"/>
    </source>
</evidence>
<accession>A0A5J4JHE3</accession>
<comment type="pathway">
    <text evidence="8">Carotenoid biosynthesis; staphyloxanthin biosynthesis; staphyloxanthin from farnesyl diphosphate: step 4/5.</text>
</comment>
<feature type="domain" description="Glycosyltransferase 2-like" evidence="12">
    <location>
        <begin position="39"/>
        <end position="202"/>
    </location>
</feature>
<evidence type="ECO:0000256" key="1">
    <source>
        <dbReference type="ARBA" id="ARBA00004236"/>
    </source>
</evidence>
<comment type="subcellular location">
    <subcellularLocation>
        <location evidence="1">Cell membrane</location>
    </subcellularLocation>
</comment>
<evidence type="ECO:0000256" key="2">
    <source>
        <dbReference type="ARBA" id="ARBA00022475"/>
    </source>
</evidence>
<sequence>MPAIFSFLILFGLLSGMVLFRKNSVPQKSGKRYSHETISVIIPARNEEKHLPPLLESLWRQTVKPDEIIVVDDHSEDQTKEIAERCGAAVFFAPDLPESWTGKTWAVWNGYLRSSGDFLVFLDADIRLAENAIVSLIAEQKRQGGVISVVPYHHTEKFHEKFAMILNLLGIFAFTSPFERKNRQKGLYGACIVATRKDYEKIGGHQSIHAEMLDDLNLGARFQNAGIRVTNLIGSGLVSFRMYPDGIKSELEGFAKGAVLSTSAIHSFTLAAIILWILGLLLSELCFFLIGTPGFFPLCAGYLLYAAQIYFFNRHAGNFGILHPVCHFLSTIFSLIVVGYSLYQAVFRKKVVWKGRYIHVGRGHK</sequence>
<dbReference type="SUPFAM" id="SSF53448">
    <property type="entry name" value="Nucleotide-diphospho-sugar transferases"/>
    <property type="match status" value="1"/>
</dbReference>
<protein>
    <recommendedName>
        <fullName evidence="10">4,4'-diaponeurosporenoate glycosyltransferase</fullName>
    </recommendedName>
</protein>
<evidence type="ECO:0000313" key="13">
    <source>
        <dbReference type="EMBL" id="GER70105.1"/>
    </source>
</evidence>
<dbReference type="Gene3D" id="3.90.550.10">
    <property type="entry name" value="Spore Coat Polysaccharide Biosynthesis Protein SpsA, Chain A"/>
    <property type="match status" value="1"/>
</dbReference>